<accession>A0AA38CI36</accession>
<sequence length="164" mass="18128">ISHPNPYKLDFTLLKQHTVCIPLLLVNVNLHIIKMEVATAGVWHLQRRLMEDLSGGVDPKRPLNVGFSLGTAIVVFMVLGMSALLSCCYHWKKINTLYSRHTRSNFSDTSTQTVGPDLCDAEASLPIKNLGIQQQGGRMLAVVMPGDQSPNFIACPCPRPTEEM</sequence>
<name>A0AA38CI36_TAXCH</name>
<keyword evidence="1" id="KW-0812">Transmembrane</keyword>
<keyword evidence="1" id="KW-0472">Membrane</keyword>
<evidence type="ECO:0000256" key="1">
    <source>
        <dbReference type="SAM" id="Phobius"/>
    </source>
</evidence>
<organism evidence="2 3">
    <name type="scientific">Taxus chinensis</name>
    <name type="common">Chinese yew</name>
    <name type="synonym">Taxus wallichiana var. chinensis</name>
    <dbReference type="NCBI Taxonomy" id="29808"/>
    <lineage>
        <taxon>Eukaryota</taxon>
        <taxon>Viridiplantae</taxon>
        <taxon>Streptophyta</taxon>
        <taxon>Embryophyta</taxon>
        <taxon>Tracheophyta</taxon>
        <taxon>Spermatophyta</taxon>
        <taxon>Pinopsida</taxon>
        <taxon>Pinidae</taxon>
        <taxon>Conifers II</taxon>
        <taxon>Cupressales</taxon>
        <taxon>Taxaceae</taxon>
        <taxon>Taxus</taxon>
    </lineage>
</organism>
<evidence type="ECO:0000313" key="3">
    <source>
        <dbReference type="Proteomes" id="UP000824469"/>
    </source>
</evidence>
<dbReference type="OMA" id="QPTNRAF"/>
<keyword evidence="3" id="KW-1185">Reference proteome</keyword>
<dbReference type="Proteomes" id="UP000824469">
    <property type="component" value="Unassembled WGS sequence"/>
</dbReference>
<evidence type="ECO:0000313" key="2">
    <source>
        <dbReference type="EMBL" id="KAH9300830.1"/>
    </source>
</evidence>
<proteinExistence type="predicted"/>
<reference evidence="2 3" key="1">
    <citation type="journal article" date="2021" name="Nat. Plants">
        <title>The Taxus genome provides insights into paclitaxel biosynthesis.</title>
        <authorList>
            <person name="Xiong X."/>
            <person name="Gou J."/>
            <person name="Liao Q."/>
            <person name="Li Y."/>
            <person name="Zhou Q."/>
            <person name="Bi G."/>
            <person name="Li C."/>
            <person name="Du R."/>
            <person name="Wang X."/>
            <person name="Sun T."/>
            <person name="Guo L."/>
            <person name="Liang H."/>
            <person name="Lu P."/>
            <person name="Wu Y."/>
            <person name="Zhang Z."/>
            <person name="Ro D.K."/>
            <person name="Shang Y."/>
            <person name="Huang S."/>
            <person name="Yan J."/>
        </authorList>
    </citation>
    <scope>NUCLEOTIDE SEQUENCE [LARGE SCALE GENOMIC DNA]</scope>
    <source>
        <strain evidence="2">Ta-2019</strain>
    </source>
</reference>
<dbReference type="PANTHER" id="PTHR34291:SF1">
    <property type="entry name" value="HYDROXYPROLINE-RICH GLYCOPROTEIN FAMILY PROTEIN"/>
    <property type="match status" value="1"/>
</dbReference>
<dbReference type="PANTHER" id="PTHR34291">
    <property type="entry name" value="HYDROXYPROLINE-RICH GLYCOPROTEIN FAMILY PROTEIN"/>
    <property type="match status" value="1"/>
</dbReference>
<feature type="transmembrane region" description="Helical" evidence="1">
    <location>
        <begin position="65"/>
        <end position="91"/>
    </location>
</feature>
<dbReference type="AlphaFoldDB" id="A0AA38CI36"/>
<gene>
    <name evidence="2" type="ORF">KI387_012413</name>
</gene>
<comment type="caution">
    <text evidence="2">The sequence shown here is derived from an EMBL/GenBank/DDBJ whole genome shotgun (WGS) entry which is preliminary data.</text>
</comment>
<keyword evidence="1" id="KW-1133">Transmembrane helix</keyword>
<feature type="transmembrane region" description="Helical" evidence="1">
    <location>
        <begin position="21"/>
        <end position="45"/>
    </location>
</feature>
<dbReference type="EMBL" id="JAHRHJ020000009">
    <property type="protein sequence ID" value="KAH9300830.1"/>
    <property type="molecule type" value="Genomic_DNA"/>
</dbReference>
<dbReference type="InterPro" id="IPR037699">
    <property type="entry name" value="At5g65660-like"/>
</dbReference>
<feature type="non-terminal residue" evidence="2">
    <location>
        <position position="164"/>
    </location>
</feature>
<protein>
    <submittedName>
        <fullName evidence="2">Uncharacterized protein</fullName>
    </submittedName>
</protein>